<keyword evidence="3 7" id="KW-0808">Transferase</keyword>
<feature type="non-terminal residue" evidence="7">
    <location>
        <position position="206"/>
    </location>
</feature>
<reference evidence="7 8" key="1">
    <citation type="journal article" date="2018" name="Syst. Appl. Microbiol.">
        <title>Corynebacterium heidelbergense sp. nov., isolated from the preen glands of Egyptian geese (Alopochen aegyptiacus).</title>
        <authorList>
            <person name="Braun M.S."/>
            <person name="Wang E."/>
            <person name="Zimmermann S."/>
            <person name="Wink M."/>
        </authorList>
    </citation>
    <scope>NUCLEOTIDE SEQUENCE [LARGE SCALE GENOMIC DNA]</scope>
    <source>
        <strain evidence="7 8">DSM 104638</strain>
    </source>
</reference>
<protein>
    <recommendedName>
        <fullName evidence="1">uroporphyrinogen-III C-methyltransferase</fullName>
        <ecNumber evidence="1">2.1.1.107</ecNumber>
    </recommendedName>
</protein>
<dbReference type="SUPFAM" id="SSF53790">
    <property type="entry name" value="Tetrapyrrole methylase"/>
    <property type="match status" value="1"/>
</dbReference>
<dbReference type="NCBIfam" id="TIGR01469">
    <property type="entry name" value="cobA_cysG_Cterm"/>
    <property type="match status" value="1"/>
</dbReference>
<evidence type="ECO:0000313" key="7">
    <source>
        <dbReference type="EMBL" id="RAV32276.1"/>
    </source>
</evidence>
<evidence type="ECO:0000256" key="2">
    <source>
        <dbReference type="ARBA" id="ARBA00022603"/>
    </source>
</evidence>
<dbReference type="PANTHER" id="PTHR45790:SF3">
    <property type="entry name" value="S-ADENOSYL-L-METHIONINE-DEPENDENT UROPORPHYRINOGEN III METHYLTRANSFERASE, CHLOROPLASTIC"/>
    <property type="match status" value="1"/>
</dbReference>
<dbReference type="InterPro" id="IPR014776">
    <property type="entry name" value="4pyrrole_Mease_sub2"/>
</dbReference>
<proteinExistence type="predicted"/>
<keyword evidence="5" id="KW-0627">Porphyrin biosynthesis</keyword>
<dbReference type="Proteomes" id="UP000251047">
    <property type="component" value="Unassembled WGS sequence"/>
</dbReference>
<organism evidence="7 8">
    <name type="scientific">Corynebacterium heidelbergense</name>
    <dbReference type="NCBI Taxonomy" id="2055947"/>
    <lineage>
        <taxon>Bacteria</taxon>
        <taxon>Bacillati</taxon>
        <taxon>Actinomycetota</taxon>
        <taxon>Actinomycetes</taxon>
        <taxon>Mycobacteriales</taxon>
        <taxon>Corynebacteriaceae</taxon>
        <taxon>Corynebacterium</taxon>
    </lineage>
</organism>
<sequence length="206" mass="21382">MTVAGKRAVAEADVVLADHLGPFHLAEEAAREGAELIDVSKLPYGKQVSQDKINELIVSHASQGKHVVRLKGGDPFIFGRGFEEAEACAQAGIPYTVIPGVTSATSAPALAGLSLTHRGLVHEVTIISGHLPPGHPKSLVRWDVVAQMRGSLVLIMAVKNAPAIAAELIRCGRSPQVAVAAIESASTPQQRVSHTTLGTLASDGGA</sequence>
<dbReference type="OrthoDB" id="9815856at2"/>
<name>A0A364V6U5_9CORY</name>
<evidence type="ECO:0000259" key="6">
    <source>
        <dbReference type="Pfam" id="PF00590"/>
    </source>
</evidence>
<evidence type="ECO:0000256" key="4">
    <source>
        <dbReference type="ARBA" id="ARBA00022691"/>
    </source>
</evidence>
<dbReference type="InterPro" id="IPR014777">
    <property type="entry name" value="4pyrrole_Mease_sub1"/>
</dbReference>
<dbReference type="InterPro" id="IPR035996">
    <property type="entry name" value="4pyrrol_Methylase_sf"/>
</dbReference>
<dbReference type="GO" id="GO:0004851">
    <property type="term" value="F:uroporphyrin-III C-methyltransferase activity"/>
    <property type="evidence" value="ECO:0007669"/>
    <property type="project" value="UniProtKB-EC"/>
</dbReference>
<dbReference type="GO" id="GO:0019354">
    <property type="term" value="P:siroheme biosynthetic process"/>
    <property type="evidence" value="ECO:0007669"/>
    <property type="project" value="InterPro"/>
</dbReference>
<dbReference type="InterPro" id="IPR006366">
    <property type="entry name" value="CobA/CysG_C"/>
</dbReference>
<feature type="domain" description="Tetrapyrrole methylase" evidence="6">
    <location>
        <begin position="1"/>
        <end position="201"/>
    </location>
</feature>
<accession>A0A364V6U5</accession>
<evidence type="ECO:0000256" key="1">
    <source>
        <dbReference type="ARBA" id="ARBA00012162"/>
    </source>
</evidence>
<dbReference type="CDD" id="cd11642">
    <property type="entry name" value="SUMT"/>
    <property type="match status" value="1"/>
</dbReference>
<dbReference type="AlphaFoldDB" id="A0A364V6U5"/>
<dbReference type="GO" id="GO:0032259">
    <property type="term" value="P:methylation"/>
    <property type="evidence" value="ECO:0007669"/>
    <property type="project" value="UniProtKB-KW"/>
</dbReference>
<gene>
    <name evidence="7" type="primary">cobA</name>
    <name evidence="7" type="ORF">CWC39_10535</name>
</gene>
<evidence type="ECO:0000256" key="5">
    <source>
        <dbReference type="ARBA" id="ARBA00023244"/>
    </source>
</evidence>
<comment type="caution">
    <text evidence="7">The sequence shown here is derived from an EMBL/GenBank/DDBJ whole genome shotgun (WGS) entry which is preliminary data.</text>
</comment>
<dbReference type="Gene3D" id="3.40.1010.10">
    <property type="entry name" value="Cobalt-precorrin-4 Transmethylase, Domain 1"/>
    <property type="match status" value="1"/>
</dbReference>
<dbReference type="Pfam" id="PF00590">
    <property type="entry name" value="TP_methylase"/>
    <property type="match status" value="1"/>
</dbReference>
<keyword evidence="4" id="KW-0949">S-adenosyl-L-methionine</keyword>
<dbReference type="InterPro" id="IPR050161">
    <property type="entry name" value="Siro_Cobalamin_biosynth"/>
</dbReference>
<evidence type="ECO:0000313" key="8">
    <source>
        <dbReference type="Proteomes" id="UP000251047"/>
    </source>
</evidence>
<dbReference type="PANTHER" id="PTHR45790">
    <property type="entry name" value="SIROHEME SYNTHASE-RELATED"/>
    <property type="match status" value="1"/>
</dbReference>
<evidence type="ECO:0000256" key="3">
    <source>
        <dbReference type="ARBA" id="ARBA00022679"/>
    </source>
</evidence>
<keyword evidence="2 7" id="KW-0489">Methyltransferase</keyword>
<dbReference type="InterPro" id="IPR000878">
    <property type="entry name" value="4pyrrol_Mease"/>
</dbReference>
<dbReference type="EC" id="2.1.1.107" evidence="1"/>
<dbReference type="EMBL" id="PHQP01000168">
    <property type="protein sequence ID" value="RAV32276.1"/>
    <property type="molecule type" value="Genomic_DNA"/>
</dbReference>
<dbReference type="Gene3D" id="3.30.950.10">
    <property type="entry name" value="Methyltransferase, Cobalt-precorrin-4 Transmethylase, Domain 2"/>
    <property type="match status" value="1"/>
</dbReference>